<dbReference type="AlphaFoldDB" id="A0A1B6MT78"/>
<proteinExistence type="predicted"/>
<feature type="region of interest" description="Disordered" evidence="1">
    <location>
        <begin position="79"/>
        <end position="105"/>
    </location>
</feature>
<reference evidence="2" key="1">
    <citation type="submission" date="2015-11" db="EMBL/GenBank/DDBJ databases">
        <title>De novo transcriptome assembly of four potential Pierce s Disease insect vectors from Arizona vineyards.</title>
        <authorList>
            <person name="Tassone E.E."/>
        </authorList>
    </citation>
    <scope>NUCLEOTIDE SEQUENCE</scope>
</reference>
<feature type="non-terminal residue" evidence="2">
    <location>
        <position position="1"/>
    </location>
</feature>
<evidence type="ECO:0000313" key="2">
    <source>
        <dbReference type="EMBL" id="JAT39095.1"/>
    </source>
</evidence>
<gene>
    <name evidence="2" type="ORF">g.6182</name>
</gene>
<feature type="compositionally biased region" description="Acidic residues" evidence="1">
    <location>
        <begin position="95"/>
        <end position="105"/>
    </location>
</feature>
<evidence type="ECO:0000256" key="1">
    <source>
        <dbReference type="SAM" id="MobiDB-lite"/>
    </source>
</evidence>
<accession>A0A1B6MT78</accession>
<protein>
    <submittedName>
        <fullName evidence="2">Uncharacterized protein</fullName>
    </submittedName>
</protein>
<name>A0A1B6MT78_9HEMI</name>
<organism evidence="2">
    <name type="scientific">Graphocephala atropunctata</name>
    <dbReference type="NCBI Taxonomy" id="36148"/>
    <lineage>
        <taxon>Eukaryota</taxon>
        <taxon>Metazoa</taxon>
        <taxon>Ecdysozoa</taxon>
        <taxon>Arthropoda</taxon>
        <taxon>Hexapoda</taxon>
        <taxon>Insecta</taxon>
        <taxon>Pterygota</taxon>
        <taxon>Neoptera</taxon>
        <taxon>Paraneoptera</taxon>
        <taxon>Hemiptera</taxon>
        <taxon>Auchenorrhyncha</taxon>
        <taxon>Membracoidea</taxon>
        <taxon>Cicadellidae</taxon>
        <taxon>Cicadellinae</taxon>
        <taxon>Cicadellini</taxon>
        <taxon>Graphocephala</taxon>
    </lineage>
</organism>
<dbReference type="EMBL" id="GEBQ01000882">
    <property type="protein sequence ID" value="JAT39095.1"/>
    <property type="molecule type" value="Transcribed_RNA"/>
</dbReference>
<sequence length="152" mass="17219">LEVNDTTCIFSTNSYQINVKEVYRNNKMDCNLEEWDFCDVEEEKEKCLREPNAHQEAPKCASASGALETMDTPSKLHVVGNKNKCEHTENNGPNEGDEECGQDNEDDDDLLEDIIYLEFELHVCETIFNLVDNVLTAAIGLKTWFADKLAVP</sequence>